<name>A0A8S5Q308_9CAUD</name>
<organism evidence="1">
    <name type="scientific">Siphoviridae sp. ctLqe90</name>
    <dbReference type="NCBI Taxonomy" id="2825456"/>
    <lineage>
        <taxon>Viruses</taxon>
        <taxon>Duplodnaviria</taxon>
        <taxon>Heunggongvirae</taxon>
        <taxon>Uroviricota</taxon>
        <taxon>Caudoviricetes</taxon>
    </lineage>
</organism>
<protein>
    <submittedName>
        <fullName evidence="1">Uncharacterized protein</fullName>
    </submittedName>
</protein>
<reference evidence="1" key="1">
    <citation type="journal article" date="2021" name="Proc. Natl. Acad. Sci. U.S.A.">
        <title>A Catalog of Tens of Thousands of Viruses from Human Metagenomes Reveals Hidden Associations with Chronic Diseases.</title>
        <authorList>
            <person name="Tisza M.J."/>
            <person name="Buck C.B."/>
        </authorList>
    </citation>
    <scope>NUCLEOTIDE SEQUENCE</scope>
    <source>
        <strain evidence="1">CtLqe90</strain>
    </source>
</reference>
<sequence length="32" mass="3991">MKRAKSVNPIKWKHRDNLINCERLLSIVERRW</sequence>
<accession>A0A8S5Q308</accession>
<proteinExistence type="predicted"/>
<dbReference type="EMBL" id="BK015564">
    <property type="protein sequence ID" value="DAE13217.1"/>
    <property type="molecule type" value="Genomic_DNA"/>
</dbReference>
<evidence type="ECO:0000313" key="1">
    <source>
        <dbReference type="EMBL" id="DAE13217.1"/>
    </source>
</evidence>